<dbReference type="InterPro" id="IPR009014">
    <property type="entry name" value="Transketo_C/PFOR_II"/>
</dbReference>
<evidence type="ECO:0000256" key="6">
    <source>
        <dbReference type="ARBA" id="ARBA00022485"/>
    </source>
</evidence>
<dbReference type="GO" id="GO:0046872">
    <property type="term" value="F:metal ion binding"/>
    <property type="evidence" value="ECO:0007669"/>
    <property type="project" value="UniProtKB-UniRule"/>
</dbReference>
<dbReference type="InterPro" id="IPR045025">
    <property type="entry name" value="HACL1-like"/>
</dbReference>
<sequence length="650" mass="70424">MAVLFDWNHQGAVLGAEPHLNLPTITYLSMCPPAQPNRLVADIDKFISYIYLFIVRQLLLGNEAIAYGALSAGVAVATGYPGTPSSEVIETLLEYRDRIVEWTTNEKVAVEIAYGAALSGARALAAMKHVGLNVAADPLHSAAYTGVEGALLIVVADDPAMWSSQNEQDTRWYGVQAYVPVLEPSDPQDAFQLAKEGFSLSESFGHPVLLRSVTRVSHVRAPVVVEPPAPPKFGRFQKRVDKHVLVPAIARTRKVDLLKKWESLADVSLRYTKVDGEGDLVVIASGVGYAYAAEALERYNVRARLIKIGMSVPISKRILDMVPQGEAVVVEEGDPVLEIQLRSLGLRTKGKLDGFFPRHGELTLRSVIEGISKAFNLGVKLPSAPRPPLEPPSRPAYLCPGCPHMGTFYALRIAAAGAKIVWSGDIGCYSLGVNLGEQDVLTHMGSSLGLGMGIAQADREKLVVATIGDSTFYHAALPQLVDLKTKRVPLLLVVMDNEYTAMTGGQPSPSRDAPAEIFAQALGIKYFVVDPADVKTSVEKIREAVSLAKSGEPAVVVSRRPCILEALRVARRAGFSPPRYVVDADKCKSCGICYNLLKCYAISKQPDGKAWIDPSLCNGCSMCAQVCPYNAIKPQEPGKVNRWLELWSQA</sequence>
<dbReference type="InterPro" id="IPR017900">
    <property type="entry name" value="4Fe4S_Fe_S_CS"/>
</dbReference>
<feature type="binding site" evidence="16">
    <location>
        <position position="593"/>
    </location>
    <ligand>
        <name>[4Fe-4S] cluster</name>
        <dbReference type="ChEBI" id="CHEBI:49883"/>
        <label>1</label>
    </ligand>
</feature>
<feature type="binding site" evidence="16">
    <location>
        <position position="587"/>
    </location>
    <ligand>
        <name>[4Fe-4S] cluster</name>
        <dbReference type="ChEBI" id="CHEBI:49883"/>
        <label>1</label>
    </ligand>
</feature>
<evidence type="ECO:0000256" key="5">
    <source>
        <dbReference type="ARBA" id="ARBA00022448"/>
    </source>
</evidence>
<feature type="binding site" evidence="16">
    <location>
        <position position="620"/>
    </location>
    <ligand>
        <name>[4Fe-4S] cluster</name>
        <dbReference type="ChEBI" id="CHEBI:49883"/>
        <label>2</label>
    </ligand>
</feature>
<dbReference type="GO" id="GO:0030976">
    <property type="term" value="F:thiamine pyrophosphate binding"/>
    <property type="evidence" value="ECO:0007669"/>
    <property type="project" value="InterPro"/>
</dbReference>
<feature type="binding site" evidence="16">
    <location>
        <position position="599"/>
    </location>
    <ligand>
        <name>[4Fe-4S] cluster</name>
        <dbReference type="ChEBI" id="CHEBI:49883"/>
        <label>2</label>
    </ligand>
</feature>
<feature type="binding site" evidence="16">
    <location>
        <position position="590"/>
    </location>
    <ligand>
        <name>[4Fe-4S] cluster</name>
        <dbReference type="ChEBI" id="CHEBI:49883"/>
        <label>1</label>
    </ligand>
</feature>
<comment type="catalytic activity">
    <reaction evidence="13 15">
        <text>indole-3-pyruvate + 2 oxidized [2Fe-2S]-[ferredoxin] + CoA = (indol-3-yl)acetyl-CoA + 2 reduced [2Fe-2S]-[ferredoxin] + CO2 + H(+)</text>
        <dbReference type="Rhea" id="RHEA:12645"/>
        <dbReference type="Rhea" id="RHEA-COMP:10000"/>
        <dbReference type="Rhea" id="RHEA-COMP:10001"/>
        <dbReference type="ChEBI" id="CHEBI:15378"/>
        <dbReference type="ChEBI" id="CHEBI:16526"/>
        <dbReference type="ChEBI" id="CHEBI:17640"/>
        <dbReference type="ChEBI" id="CHEBI:33737"/>
        <dbReference type="ChEBI" id="CHEBI:33738"/>
        <dbReference type="ChEBI" id="CHEBI:57271"/>
        <dbReference type="ChEBI" id="CHEBI:57287"/>
        <dbReference type="EC" id="1.2.7.8"/>
    </reaction>
</comment>
<evidence type="ECO:0000256" key="13">
    <source>
        <dbReference type="ARBA" id="ARBA00048332"/>
    </source>
</evidence>
<keyword evidence="8 15" id="KW-0249">Electron transport</keyword>
<evidence type="ECO:0000256" key="14">
    <source>
        <dbReference type="ARBA" id="ARBA00048893"/>
    </source>
</evidence>
<evidence type="ECO:0000256" key="7">
    <source>
        <dbReference type="ARBA" id="ARBA00022723"/>
    </source>
</evidence>
<organism evidence="18">
    <name type="scientific">Thermoproteus tenax</name>
    <dbReference type="NCBI Taxonomy" id="2271"/>
    <lineage>
        <taxon>Archaea</taxon>
        <taxon>Thermoproteota</taxon>
        <taxon>Thermoprotei</taxon>
        <taxon>Thermoproteales</taxon>
        <taxon>Thermoproteaceae</taxon>
        <taxon>Thermoproteus</taxon>
    </lineage>
</organism>
<keyword evidence="6 15" id="KW-0004">4Fe-4S</keyword>
<evidence type="ECO:0000259" key="17">
    <source>
        <dbReference type="PROSITE" id="PS51379"/>
    </source>
</evidence>
<keyword evidence="5 15" id="KW-0813">Transport</keyword>
<dbReference type="Pfam" id="PF01855">
    <property type="entry name" value="POR_N"/>
    <property type="match status" value="1"/>
</dbReference>
<dbReference type="GO" id="GO:0043805">
    <property type="term" value="F:indolepyruvate ferredoxin oxidoreductase activity"/>
    <property type="evidence" value="ECO:0007669"/>
    <property type="project" value="UniProtKB-UniRule"/>
</dbReference>
<dbReference type="GO" id="GO:0018491">
    <property type="term" value="F:2-oxobutyrate synthase activity"/>
    <property type="evidence" value="ECO:0007669"/>
    <property type="project" value="UniProtKB-ARBA"/>
</dbReference>
<dbReference type="InterPro" id="IPR029061">
    <property type="entry name" value="THDP-binding"/>
</dbReference>
<dbReference type="CDD" id="cd02008">
    <property type="entry name" value="TPP_IOR_alpha"/>
    <property type="match status" value="1"/>
</dbReference>
<protein>
    <recommendedName>
        <fullName evidence="4 15">Indolepyruvate oxidoreductase subunit IorA</fullName>
        <shortName evidence="15">IOR</shortName>
        <ecNumber evidence="15">1.2.7.8</ecNumber>
    </recommendedName>
    <alternativeName>
        <fullName evidence="12 15">Indolepyruvate ferredoxin oxidoreductase subunit alpha</fullName>
    </alternativeName>
</protein>
<keyword evidence="18" id="KW-0670">Pyruvate</keyword>
<keyword evidence="9 15" id="KW-0560">Oxidoreductase</keyword>
<evidence type="ECO:0000256" key="16">
    <source>
        <dbReference type="PIRSR" id="PIRSR006439-50"/>
    </source>
</evidence>
<comment type="catalytic activity">
    <reaction evidence="14">
        <text>a 2-oxocarboxylate + 2 oxidized [2Fe-2S]-[ferredoxin] + CoA = an acyl-CoA + 2 reduced [2Fe-2S]-[ferredoxin] + CO2 + H(+)</text>
        <dbReference type="Rhea" id="RHEA:42316"/>
        <dbReference type="Rhea" id="RHEA-COMP:10000"/>
        <dbReference type="Rhea" id="RHEA-COMP:10001"/>
        <dbReference type="ChEBI" id="CHEBI:15378"/>
        <dbReference type="ChEBI" id="CHEBI:16526"/>
        <dbReference type="ChEBI" id="CHEBI:33737"/>
        <dbReference type="ChEBI" id="CHEBI:33738"/>
        <dbReference type="ChEBI" id="CHEBI:35179"/>
        <dbReference type="ChEBI" id="CHEBI:57287"/>
        <dbReference type="ChEBI" id="CHEBI:58342"/>
        <dbReference type="EC" id="1.2.7.11"/>
    </reaction>
</comment>
<evidence type="ECO:0000256" key="4">
    <source>
        <dbReference type="ARBA" id="ARBA00017710"/>
    </source>
</evidence>
<dbReference type="InterPro" id="IPR002880">
    <property type="entry name" value="Pyrv_Fd/Flavodoxin_OxRdtase_N"/>
</dbReference>
<comment type="subunit">
    <text evidence="3">Heterodimer composed of an alpha and a beta subunit.</text>
</comment>
<dbReference type="SUPFAM" id="SSF54862">
    <property type="entry name" value="4Fe-4S ferredoxins"/>
    <property type="match status" value="1"/>
</dbReference>
<dbReference type="PROSITE" id="PS00198">
    <property type="entry name" value="4FE4S_FER_1"/>
    <property type="match status" value="1"/>
</dbReference>
<comment type="subunit">
    <text evidence="2 15">Heterodimer of the IorA and IorB subunits.</text>
</comment>
<feature type="binding site" evidence="16">
    <location>
        <position position="617"/>
    </location>
    <ligand>
        <name>[4Fe-4S] cluster</name>
        <dbReference type="ChEBI" id="CHEBI:49883"/>
        <label>2</label>
    </ligand>
</feature>
<dbReference type="GO" id="GO:0019164">
    <property type="term" value="F:pyruvate synthase activity"/>
    <property type="evidence" value="ECO:0007669"/>
    <property type="project" value="UniProtKB-ARBA"/>
</dbReference>
<proteinExistence type="predicted"/>
<dbReference type="InterPro" id="IPR011766">
    <property type="entry name" value="TPP_enzyme_TPP-bd"/>
</dbReference>
<comment type="cofactor">
    <cofactor evidence="15 16">
        <name>[4Fe-4S] cluster</name>
        <dbReference type="ChEBI" id="CHEBI:49883"/>
    </cofactor>
    <text evidence="15 16">Binds 2 [4Fe-4S] clusters. In this family the first cluster has a non-standard and varying [4Fe-4S] binding motif CX(2)CX(2)CX(4-5)CP.</text>
</comment>
<feature type="binding site" evidence="16">
    <location>
        <position position="623"/>
    </location>
    <ligand>
        <name>[4Fe-4S] cluster</name>
        <dbReference type="ChEBI" id="CHEBI:49883"/>
        <label>2</label>
    </ligand>
</feature>
<keyword evidence="10 15" id="KW-0408">Iron</keyword>
<dbReference type="PROSITE" id="PS51379">
    <property type="entry name" value="4FE4S_FER_2"/>
    <property type="match status" value="2"/>
</dbReference>
<dbReference type="PANTHER" id="PTHR43710:SF7">
    <property type="entry name" value="INDOLEPYRUVATE OXIDOREDUCTASE SUBUNIT IORA"/>
    <property type="match status" value="1"/>
</dbReference>
<dbReference type="InterPro" id="IPR017721">
    <property type="entry name" value="IorA"/>
</dbReference>
<evidence type="ECO:0000256" key="15">
    <source>
        <dbReference type="PIRNR" id="PIRNR006439"/>
    </source>
</evidence>
<evidence type="ECO:0000313" key="18">
    <source>
        <dbReference type="EMBL" id="CAF18533.1"/>
    </source>
</evidence>
<dbReference type="EC" id="1.2.7.8" evidence="15"/>
<dbReference type="SUPFAM" id="SSF52922">
    <property type="entry name" value="TK C-terminal domain-like"/>
    <property type="match status" value="1"/>
</dbReference>
<evidence type="ECO:0000256" key="8">
    <source>
        <dbReference type="ARBA" id="ARBA00022982"/>
    </source>
</evidence>
<dbReference type="Gene3D" id="3.40.50.970">
    <property type="match status" value="2"/>
</dbReference>
<dbReference type="PIRSF" id="PIRSF006439">
    <property type="entry name" value="Indolepyruvate_ferr_oxidored"/>
    <property type="match status" value="1"/>
</dbReference>
<evidence type="ECO:0000256" key="11">
    <source>
        <dbReference type="ARBA" id="ARBA00023014"/>
    </source>
</evidence>
<feature type="domain" description="4Fe-4S ferredoxin-type" evidence="17">
    <location>
        <begin position="578"/>
        <end position="607"/>
    </location>
</feature>
<comment type="function">
    <text evidence="1 15">Catalyzes the ferredoxin-dependent oxidative decarboxylation of arylpyruvates.</text>
</comment>
<dbReference type="AlphaFoldDB" id="Q703W1"/>
<dbReference type="FunFam" id="3.40.50.970:FF:000039">
    <property type="entry name" value="Indolepyruvate oxidoreductase subunit IorA"/>
    <property type="match status" value="1"/>
</dbReference>
<evidence type="ECO:0000256" key="9">
    <source>
        <dbReference type="ARBA" id="ARBA00023002"/>
    </source>
</evidence>
<evidence type="ECO:0000256" key="3">
    <source>
        <dbReference type="ARBA" id="ARBA00011631"/>
    </source>
</evidence>
<dbReference type="PANTHER" id="PTHR43710">
    <property type="entry name" value="2-HYDROXYACYL-COA LYASE"/>
    <property type="match status" value="1"/>
</dbReference>
<reference evidence="18" key="1">
    <citation type="journal article" date="2004" name="J. Bacteriol.">
        <title>Reconstruction of the central carbohydrate metabolism of Thermoproteus tenax using genomic and biochemical data.</title>
        <authorList>
            <person name="Siebers B."/>
            <person name="Tjaden B."/>
            <person name="Michalke K."/>
            <person name="Doerr C."/>
            <person name="Ahmed H."/>
            <person name="Zaparty M."/>
            <person name="Gordon P."/>
            <person name="Sensen C.W."/>
            <person name="Zibat A."/>
            <person name="Klenk H.P."/>
            <person name="Schuster S.C."/>
            <person name="Hensel R."/>
        </authorList>
    </citation>
    <scope>NUCLEOTIDE SEQUENCE</scope>
</reference>
<dbReference type="Pfam" id="PF00037">
    <property type="entry name" value="Fer4"/>
    <property type="match status" value="1"/>
</dbReference>
<dbReference type="EMBL" id="AJ621352">
    <property type="protein sequence ID" value="CAF18533.1"/>
    <property type="molecule type" value="Genomic_DNA"/>
</dbReference>
<name>Q703W1_THETE</name>
<dbReference type="Gene3D" id="3.30.70.20">
    <property type="match status" value="1"/>
</dbReference>
<keyword evidence="7 15" id="KW-0479">Metal-binding</keyword>
<accession>Q703W1</accession>
<dbReference type="Pfam" id="PF02775">
    <property type="entry name" value="TPP_enzyme_C"/>
    <property type="match status" value="1"/>
</dbReference>
<dbReference type="GO" id="GO:0051539">
    <property type="term" value="F:4 iron, 4 sulfur cluster binding"/>
    <property type="evidence" value="ECO:0007669"/>
    <property type="project" value="UniProtKB-UniRule"/>
</dbReference>
<dbReference type="SUPFAM" id="SSF52518">
    <property type="entry name" value="Thiamin diphosphate-binding fold (THDP-binding)"/>
    <property type="match status" value="2"/>
</dbReference>
<keyword evidence="11 15" id="KW-0411">Iron-sulfur</keyword>
<evidence type="ECO:0000256" key="10">
    <source>
        <dbReference type="ARBA" id="ARBA00023004"/>
    </source>
</evidence>
<evidence type="ECO:0000256" key="12">
    <source>
        <dbReference type="ARBA" id="ARBA00030514"/>
    </source>
</evidence>
<gene>
    <name evidence="18" type="primary">iorA</name>
</gene>
<feature type="binding site" evidence="16">
    <location>
        <position position="627"/>
    </location>
    <ligand>
        <name>[4Fe-4S] cluster</name>
        <dbReference type="ChEBI" id="CHEBI:49883"/>
        <label>1</label>
    </ligand>
</feature>
<evidence type="ECO:0000256" key="1">
    <source>
        <dbReference type="ARBA" id="ARBA00002995"/>
    </source>
</evidence>
<feature type="domain" description="4Fe-4S ferredoxin-type" evidence="17">
    <location>
        <begin position="608"/>
        <end position="637"/>
    </location>
</feature>
<dbReference type="InterPro" id="IPR017896">
    <property type="entry name" value="4Fe4S_Fe-S-bd"/>
</dbReference>
<dbReference type="CDD" id="cd07034">
    <property type="entry name" value="TPP_PYR_PFOR_IOR-alpha_like"/>
    <property type="match status" value="1"/>
</dbReference>
<evidence type="ECO:0000256" key="2">
    <source>
        <dbReference type="ARBA" id="ARBA00011238"/>
    </source>
</evidence>